<evidence type="ECO:0000256" key="2">
    <source>
        <dbReference type="ARBA" id="ARBA00004141"/>
    </source>
</evidence>
<dbReference type="OrthoDB" id="9789029at2"/>
<evidence type="ECO:0000256" key="10">
    <source>
        <dbReference type="ARBA" id="ARBA00023136"/>
    </source>
</evidence>
<gene>
    <name evidence="14" type="ORF">C41B8_16449</name>
</gene>
<keyword evidence="7" id="KW-0949">S-adenosyl-L-methionine</keyword>
<evidence type="ECO:0000313" key="15">
    <source>
        <dbReference type="Proteomes" id="UP000028302"/>
    </source>
</evidence>
<evidence type="ECO:0000256" key="4">
    <source>
        <dbReference type="ARBA" id="ARBA00012149"/>
    </source>
</evidence>
<comment type="similarity">
    <text evidence="3">Belongs to the nurim family.</text>
</comment>
<dbReference type="RefSeq" id="WP_037340706.1">
    <property type="nucleotide sequence ID" value="NZ_APNK01000038.1"/>
</dbReference>
<dbReference type="PANTHER" id="PTHR31040">
    <property type="entry name" value="NURIM"/>
    <property type="match status" value="1"/>
</dbReference>
<dbReference type="GO" id="GO:0016020">
    <property type="term" value="C:membrane"/>
    <property type="evidence" value="ECO:0007669"/>
    <property type="project" value="UniProtKB-SubCell"/>
</dbReference>
<dbReference type="GO" id="GO:0032259">
    <property type="term" value="P:methylation"/>
    <property type="evidence" value="ECO:0007669"/>
    <property type="project" value="UniProtKB-KW"/>
</dbReference>
<evidence type="ECO:0000259" key="13">
    <source>
        <dbReference type="Pfam" id="PF07298"/>
    </source>
</evidence>
<accession>A0A084IHG0</accession>
<dbReference type="PATRIC" id="fig|1304275.5.peg.3367"/>
<dbReference type="Gene3D" id="1.20.120.1630">
    <property type="match status" value="1"/>
</dbReference>
<protein>
    <recommendedName>
        <fullName evidence="4">methanethiol S-methyltransferase</fullName>
        <ecNumber evidence="4">2.1.1.334</ecNumber>
    </recommendedName>
</protein>
<feature type="transmembrane region" description="Helical" evidence="12">
    <location>
        <begin position="121"/>
        <end position="148"/>
    </location>
</feature>
<comment type="subcellular location">
    <subcellularLocation>
        <location evidence="2">Membrane</location>
        <topology evidence="2">Multi-pass membrane protein</topology>
    </subcellularLocation>
</comment>
<evidence type="ECO:0000256" key="11">
    <source>
        <dbReference type="ARBA" id="ARBA00048134"/>
    </source>
</evidence>
<dbReference type="GO" id="GO:0008168">
    <property type="term" value="F:methyltransferase activity"/>
    <property type="evidence" value="ECO:0007669"/>
    <property type="project" value="UniProtKB-KW"/>
</dbReference>
<comment type="function">
    <text evidence="1">Catalyzes the methylation of methanethiol (MeSH) to yield dimethylsulphide (DMS).</text>
</comment>
<feature type="transmembrane region" description="Helical" evidence="12">
    <location>
        <begin position="82"/>
        <end position="101"/>
    </location>
</feature>
<dbReference type="STRING" id="1304275.C41B8_16449"/>
<evidence type="ECO:0000256" key="7">
    <source>
        <dbReference type="ARBA" id="ARBA00022691"/>
    </source>
</evidence>
<feature type="domain" description="NnrU" evidence="13">
    <location>
        <begin position="53"/>
        <end position="189"/>
    </location>
</feature>
<evidence type="ECO:0000256" key="3">
    <source>
        <dbReference type="ARBA" id="ARBA00010631"/>
    </source>
</evidence>
<name>A0A084IHG0_SALHC</name>
<dbReference type="AlphaFoldDB" id="A0A084IHG0"/>
<dbReference type="Pfam" id="PF07298">
    <property type="entry name" value="NnrU"/>
    <property type="match status" value="1"/>
</dbReference>
<sequence>MQRGITIAYGGFCYLLFLLTFLYAIAFFADFGVPRTIDRGPAVPAITALAVDIALLGLFAIQHSGMARSGFKHWLCRYLSAPLERSTYVLLSSLVLLLLFWQWKPLPGVIWSLQSPVVVALLYAIAALGWLIVLTSTFAINHFDLFGLRQVWLSAHGKPYKPVAFQEHFYYRLVRHPLMLGFIIAFWATPTMTVGHLLFAVISTAYMLLAIHFLEEPDLVAAHGEAYRDYQRRVPMICPRLGAGRSAHGRRHGST</sequence>
<dbReference type="PANTHER" id="PTHR31040:SF1">
    <property type="entry name" value="NURIM"/>
    <property type="match status" value="1"/>
</dbReference>
<dbReference type="InterPro" id="IPR033580">
    <property type="entry name" value="Nurim-like"/>
</dbReference>
<evidence type="ECO:0000256" key="1">
    <source>
        <dbReference type="ARBA" id="ARBA00002096"/>
    </source>
</evidence>
<organism evidence="14 15">
    <name type="scientific">Salinisphaera hydrothermalis (strain C41B8)</name>
    <dbReference type="NCBI Taxonomy" id="1304275"/>
    <lineage>
        <taxon>Bacteria</taxon>
        <taxon>Pseudomonadati</taxon>
        <taxon>Pseudomonadota</taxon>
        <taxon>Gammaproteobacteria</taxon>
        <taxon>Salinisphaerales</taxon>
        <taxon>Salinisphaeraceae</taxon>
        <taxon>Salinisphaera</taxon>
    </lineage>
</organism>
<keyword evidence="10 12" id="KW-0472">Membrane</keyword>
<keyword evidence="5" id="KW-0489">Methyltransferase</keyword>
<evidence type="ECO:0000256" key="5">
    <source>
        <dbReference type="ARBA" id="ARBA00022603"/>
    </source>
</evidence>
<keyword evidence="15" id="KW-1185">Reference proteome</keyword>
<dbReference type="Proteomes" id="UP000028302">
    <property type="component" value="Unassembled WGS sequence"/>
</dbReference>
<dbReference type="EC" id="2.1.1.334" evidence="4"/>
<evidence type="ECO:0000256" key="12">
    <source>
        <dbReference type="SAM" id="Phobius"/>
    </source>
</evidence>
<evidence type="ECO:0000256" key="9">
    <source>
        <dbReference type="ARBA" id="ARBA00022989"/>
    </source>
</evidence>
<keyword evidence="8 12" id="KW-0812">Transmembrane</keyword>
<comment type="caution">
    <text evidence="14">The sequence shown here is derived from an EMBL/GenBank/DDBJ whole genome shotgun (WGS) entry which is preliminary data.</text>
</comment>
<dbReference type="InterPro" id="IPR009915">
    <property type="entry name" value="NnrU_dom"/>
</dbReference>
<proteinExistence type="inferred from homology"/>
<evidence type="ECO:0000256" key="6">
    <source>
        <dbReference type="ARBA" id="ARBA00022679"/>
    </source>
</evidence>
<dbReference type="EMBL" id="APNK01000038">
    <property type="protein sequence ID" value="KEZ76144.1"/>
    <property type="molecule type" value="Genomic_DNA"/>
</dbReference>
<keyword evidence="6" id="KW-0808">Transferase</keyword>
<dbReference type="InterPro" id="IPR054700">
    <property type="entry name" value="MddA"/>
</dbReference>
<feature type="transmembrane region" description="Helical" evidence="12">
    <location>
        <begin position="7"/>
        <end position="29"/>
    </location>
</feature>
<reference evidence="14 15" key="1">
    <citation type="submission" date="2013-03" db="EMBL/GenBank/DDBJ databases">
        <title>Salinisphaera hydrothermalis C41B8 Genome Sequencing.</title>
        <authorList>
            <person name="Li C."/>
            <person name="Lai Q."/>
            <person name="Shao Z."/>
        </authorList>
    </citation>
    <scope>NUCLEOTIDE SEQUENCE [LARGE SCALE GENOMIC DNA]</scope>
    <source>
        <strain evidence="14 15">C41B8</strain>
    </source>
</reference>
<dbReference type="NCBIfam" id="NF045656">
    <property type="entry name" value="MeththiolMtaseMddA"/>
    <property type="match status" value="1"/>
</dbReference>
<evidence type="ECO:0000256" key="8">
    <source>
        <dbReference type="ARBA" id="ARBA00022692"/>
    </source>
</evidence>
<comment type="catalytic activity">
    <reaction evidence="11">
        <text>methanethiol + S-adenosyl-L-methionine = dimethyl sulfide + S-adenosyl-L-homocysteine + H(+)</text>
        <dbReference type="Rhea" id="RHEA:50428"/>
        <dbReference type="ChEBI" id="CHEBI:15378"/>
        <dbReference type="ChEBI" id="CHEBI:16007"/>
        <dbReference type="ChEBI" id="CHEBI:17437"/>
        <dbReference type="ChEBI" id="CHEBI:57856"/>
        <dbReference type="ChEBI" id="CHEBI:59789"/>
        <dbReference type="EC" id="2.1.1.334"/>
    </reaction>
</comment>
<evidence type="ECO:0000313" key="14">
    <source>
        <dbReference type="EMBL" id="KEZ76144.1"/>
    </source>
</evidence>
<feature type="transmembrane region" description="Helical" evidence="12">
    <location>
        <begin position="41"/>
        <end position="61"/>
    </location>
</feature>
<dbReference type="eggNOG" id="COG2020">
    <property type="taxonomic scope" value="Bacteria"/>
</dbReference>
<keyword evidence="9 12" id="KW-1133">Transmembrane helix</keyword>